<dbReference type="HOGENOM" id="CLU_2355909_0_0_5"/>
<keyword evidence="3" id="KW-1185">Reference proteome</keyword>
<name>N0BFB6_9HYPH</name>
<protein>
    <submittedName>
        <fullName evidence="2">Uncharacterized protein</fullName>
    </submittedName>
</protein>
<reference evidence="2 3" key="1">
    <citation type="journal article" date="2013" name="Genome Announc.">
        <title>Genome sequences for three denitrifying bacterial strains isolated from a uranium- and nitrate-contaminated subsurface environment.</title>
        <authorList>
            <person name="Venkatramanan R."/>
            <person name="Prakash O."/>
            <person name="Woyke T."/>
            <person name="Chain P."/>
            <person name="Goodwin L.A."/>
            <person name="Watson D."/>
            <person name="Brooks S."/>
            <person name="Kostka J.E."/>
            <person name="Green S.J."/>
        </authorList>
    </citation>
    <scope>NUCLEOTIDE SEQUENCE [LARGE SCALE GENOMIC DNA]</scope>
    <source>
        <strain evidence="2 3">1NES1</strain>
    </source>
</reference>
<proteinExistence type="predicted"/>
<organism evidence="2 3">
    <name type="scientific">Hyphomicrobium denitrificans 1NES1</name>
    <dbReference type="NCBI Taxonomy" id="670307"/>
    <lineage>
        <taxon>Bacteria</taxon>
        <taxon>Pseudomonadati</taxon>
        <taxon>Pseudomonadota</taxon>
        <taxon>Alphaproteobacteria</taxon>
        <taxon>Hyphomicrobiales</taxon>
        <taxon>Hyphomicrobiaceae</taxon>
        <taxon>Hyphomicrobium</taxon>
    </lineage>
</organism>
<evidence type="ECO:0000256" key="1">
    <source>
        <dbReference type="SAM" id="MobiDB-lite"/>
    </source>
</evidence>
<dbReference type="Proteomes" id="UP000005952">
    <property type="component" value="Chromosome"/>
</dbReference>
<dbReference type="EMBL" id="CP005587">
    <property type="protein sequence ID" value="AGK59136.1"/>
    <property type="molecule type" value="Genomic_DNA"/>
</dbReference>
<evidence type="ECO:0000313" key="3">
    <source>
        <dbReference type="Proteomes" id="UP000005952"/>
    </source>
</evidence>
<dbReference type="AlphaFoldDB" id="N0BFB6"/>
<gene>
    <name evidence="2" type="ORF">HYPDE_37323</name>
</gene>
<feature type="compositionally biased region" description="Polar residues" evidence="1">
    <location>
        <begin position="19"/>
        <end position="28"/>
    </location>
</feature>
<accession>N0BFB6</accession>
<feature type="region of interest" description="Disordered" evidence="1">
    <location>
        <begin position="1"/>
        <end position="29"/>
    </location>
</feature>
<evidence type="ECO:0000313" key="2">
    <source>
        <dbReference type="EMBL" id="AGK59136.1"/>
    </source>
</evidence>
<dbReference type="KEGG" id="hdt:HYPDE_37323"/>
<sequence>MDFFHGSPLDPPSKRTVASRPNGQTTSLDGRGVRLLLSLDKGWVPSDLRSRDHRLPRRSHGPIGVKCQGEIEIVSVRWVVSSVDWNPGVSGMPKML</sequence>